<protein>
    <submittedName>
        <fullName evidence="2">Uncharacterized protein</fullName>
    </submittedName>
</protein>
<evidence type="ECO:0000256" key="1">
    <source>
        <dbReference type="SAM" id="MobiDB-lite"/>
    </source>
</evidence>
<dbReference type="RefSeq" id="WP_316700047.1">
    <property type="nucleotide sequence ID" value="NZ_CP136336.1"/>
</dbReference>
<accession>A0ABZ0CWY4</accession>
<name>A0ABZ0CWY4_9BURK</name>
<reference evidence="2 3" key="1">
    <citation type="submission" date="2023-10" db="EMBL/GenBank/DDBJ databases">
        <title>Bacteria for the degradation of biodegradable plastic PBAT(Polybutylene adipate terephthalate).</title>
        <authorList>
            <person name="Weon H.-Y."/>
            <person name="Yeon J."/>
        </authorList>
    </citation>
    <scope>NUCLEOTIDE SEQUENCE [LARGE SCALE GENOMIC DNA]</scope>
    <source>
        <strain evidence="2 3">SBD 7-3</strain>
    </source>
</reference>
<dbReference type="Proteomes" id="UP001303946">
    <property type="component" value="Chromosome"/>
</dbReference>
<evidence type="ECO:0000313" key="3">
    <source>
        <dbReference type="Proteomes" id="UP001303946"/>
    </source>
</evidence>
<feature type="compositionally biased region" description="Low complexity" evidence="1">
    <location>
        <begin position="40"/>
        <end position="49"/>
    </location>
</feature>
<evidence type="ECO:0000313" key="2">
    <source>
        <dbReference type="EMBL" id="WOB07378.1"/>
    </source>
</evidence>
<feature type="region of interest" description="Disordered" evidence="1">
    <location>
        <begin position="26"/>
        <end position="56"/>
    </location>
</feature>
<keyword evidence="3" id="KW-1185">Reference proteome</keyword>
<proteinExistence type="predicted"/>
<sequence length="187" mass="19998">MPSKSPQPRARRINWFDRLKSLFKKPEAAPPSLNQVLGKAGSRPSAKGSRSGGKGATNVAHMLKALKVVLDRHGASRSVLAHLSVVEQALGHGGLHALEDVPAEVLGKALSQLEMLVSDWSEAGIAALRAQIKAAMAKPGRFDVPRGAQAPKQSTDFDNSRMQVNEASVSVFMDAQARWETSLTGSR</sequence>
<dbReference type="EMBL" id="CP136336">
    <property type="protein sequence ID" value="WOB07378.1"/>
    <property type="molecule type" value="Genomic_DNA"/>
</dbReference>
<organism evidence="2 3">
    <name type="scientific">Piscinibacter gummiphilus</name>
    <dbReference type="NCBI Taxonomy" id="946333"/>
    <lineage>
        <taxon>Bacteria</taxon>
        <taxon>Pseudomonadati</taxon>
        <taxon>Pseudomonadota</taxon>
        <taxon>Betaproteobacteria</taxon>
        <taxon>Burkholderiales</taxon>
        <taxon>Sphaerotilaceae</taxon>
        <taxon>Piscinibacter</taxon>
    </lineage>
</organism>
<gene>
    <name evidence="2" type="ORF">RXV79_20980</name>
</gene>